<evidence type="ECO:0000256" key="3">
    <source>
        <dbReference type="ARBA" id="ARBA00023163"/>
    </source>
</evidence>
<dbReference type="GO" id="GO:0003700">
    <property type="term" value="F:DNA-binding transcription factor activity"/>
    <property type="evidence" value="ECO:0007669"/>
    <property type="project" value="UniProtKB-UniRule"/>
</dbReference>
<dbReference type="CDD" id="cd07377">
    <property type="entry name" value="WHTH_GntR"/>
    <property type="match status" value="1"/>
</dbReference>
<dbReference type="InterPro" id="IPR011663">
    <property type="entry name" value="UTRA"/>
</dbReference>
<dbReference type="SMART" id="SM00345">
    <property type="entry name" value="HTH_GNTR"/>
    <property type="match status" value="1"/>
</dbReference>
<evidence type="ECO:0000313" key="6">
    <source>
        <dbReference type="EMBL" id="KEZ91102.1"/>
    </source>
</evidence>
<dbReference type="SMART" id="SM00866">
    <property type="entry name" value="UTRA"/>
    <property type="match status" value="1"/>
</dbReference>
<evidence type="ECO:0000313" key="7">
    <source>
        <dbReference type="Proteomes" id="UP000028525"/>
    </source>
</evidence>
<dbReference type="InterPro" id="IPR036390">
    <property type="entry name" value="WH_DNA-bd_sf"/>
</dbReference>
<dbReference type="Gene3D" id="1.10.10.10">
    <property type="entry name" value="Winged helix-like DNA-binding domain superfamily/Winged helix DNA-binding domain"/>
    <property type="match status" value="1"/>
</dbReference>
<dbReference type="Proteomes" id="UP000028525">
    <property type="component" value="Unassembled WGS sequence"/>
</dbReference>
<dbReference type="AlphaFoldDB" id="A0A084JQ68"/>
<evidence type="ECO:0000256" key="1">
    <source>
        <dbReference type="ARBA" id="ARBA00023015"/>
    </source>
</evidence>
<organism evidence="6 7">
    <name type="scientific">Lacrimispora celerecrescens</name>
    <dbReference type="NCBI Taxonomy" id="29354"/>
    <lineage>
        <taxon>Bacteria</taxon>
        <taxon>Bacillati</taxon>
        <taxon>Bacillota</taxon>
        <taxon>Clostridia</taxon>
        <taxon>Lachnospirales</taxon>
        <taxon>Lachnospiraceae</taxon>
        <taxon>Lacrimispora</taxon>
    </lineage>
</organism>
<accession>A0A084JQ68</accession>
<dbReference type="PROSITE" id="PS50949">
    <property type="entry name" value="HTH_GNTR"/>
    <property type="match status" value="1"/>
</dbReference>
<protein>
    <recommendedName>
        <fullName evidence="4">Trehalose operon repressor</fullName>
    </recommendedName>
</protein>
<dbReference type="InterPro" id="IPR000524">
    <property type="entry name" value="Tscrpt_reg_HTH_GntR"/>
</dbReference>
<dbReference type="STRING" id="29354.IO98_04915"/>
<gene>
    <name evidence="6" type="ORF">IO98_04915</name>
</gene>
<dbReference type="PANTHER" id="PTHR44846">
    <property type="entry name" value="MANNOSYL-D-GLYCERATE TRANSPORT/METABOLISM SYSTEM REPRESSOR MNGR-RELATED"/>
    <property type="match status" value="1"/>
</dbReference>
<dbReference type="Pfam" id="PF07702">
    <property type="entry name" value="UTRA"/>
    <property type="match status" value="1"/>
</dbReference>
<keyword evidence="1" id="KW-0805">Transcription regulation</keyword>
<dbReference type="InterPro" id="IPR028978">
    <property type="entry name" value="Chorismate_lyase_/UTRA_dom_sf"/>
</dbReference>
<dbReference type="SUPFAM" id="SSF46785">
    <property type="entry name" value="Winged helix' DNA-binding domain"/>
    <property type="match status" value="1"/>
</dbReference>
<proteinExistence type="predicted"/>
<dbReference type="GO" id="GO:0045892">
    <property type="term" value="P:negative regulation of DNA-templated transcription"/>
    <property type="evidence" value="ECO:0007669"/>
    <property type="project" value="TreeGrafter"/>
</dbReference>
<keyword evidence="7" id="KW-1185">Reference proteome</keyword>
<dbReference type="PRINTS" id="PR00035">
    <property type="entry name" value="HTHGNTR"/>
</dbReference>
<comment type="caution">
    <text evidence="6">The sequence shown here is derived from an EMBL/GenBank/DDBJ whole genome shotgun (WGS) entry which is preliminary data.</text>
</comment>
<dbReference type="Pfam" id="PF00392">
    <property type="entry name" value="GntR"/>
    <property type="match status" value="1"/>
</dbReference>
<dbReference type="PANTHER" id="PTHR44846:SF12">
    <property type="entry name" value="HTH-TYPE TRANSCRIPTIONAL REGULATOR TRER"/>
    <property type="match status" value="1"/>
</dbReference>
<dbReference type="RefSeq" id="WP_038278507.1">
    <property type="nucleotide sequence ID" value="NZ_JPME01000007.1"/>
</dbReference>
<evidence type="ECO:0000259" key="5">
    <source>
        <dbReference type="PROSITE" id="PS50949"/>
    </source>
</evidence>
<reference evidence="6 7" key="1">
    <citation type="submission" date="2014-07" db="EMBL/GenBank/DDBJ databases">
        <title>Draft genome of Clostridium celerecrescens 152B isolated from sediments associated with methane hydrate from Krishna Godavari basin.</title>
        <authorList>
            <person name="Honkalas V.S."/>
            <person name="Dabir A.P."/>
            <person name="Arora P."/>
            <person name="Dhakephalkar P.K."/>
        </authorList>
    </citation>
    <scope>NUCLEOTIDE SEQUENCE [LARGE SCALE GENOMIC DNA]</scope>
    <source>
        <strain evidence="6 7">152B</strain>
    </source>
</reference>
<evidence type="ECO:0000256" key="2">
    <source>
        <dbReference type="ARBA" id="ARBA00023125"/>
    </source>
</evidence>
<dbReference type="NCBIfam" id="TIGR02404">
    <property type="entry name" value="trehalos_R_Bsub"/>
    <property type="match status" value="1"/>
</dbReference>
<dbReference type="GO" id="GO:0003677">
    <property type="term" value="F:DNA binding"/>
    <property type="evidence" value="ECO:0007669"/>
    <property type="project" value="UniProtKB-UniRule"/>
</dbReference>
<dbReference type="InterPro" id="IPR036388">
    <property type="entry name" value="WH-like_DNA-bd_sf"/>
</dbReference>
<name>A0A084JQ68_9FIRM</name>
<dbReference type="EMBL" id="JPME01000007">
    <property type="protein sequence ID" value="KEZ91102.1"/>
    <property type="molecule type" value="Genomic_DNA"/>
</dbReference>
<dbReference type="InterPro" id="IPR050679">
    <property type="entry name" value="Bact_HTH_transcr_reg"/>
</dbReference>
<dbReference type="InterPro" id="IPR012770">
    <property type="entry name" value="TreR"/>
</dbReference>
<sequence length="237" mass="27932">MESKYRRLYKELLEKIEKREYRPGDKLPAEGELMEIYGASRDTVRKALGLLEEDGCIRKARGKAAEVLDKSKFNFPVSEIASFKEIYRYSDSRPRTFVENLEIVKNDKKLMEALQIGPEDEAFVLERVREIDGEKIIIDKDYFSRKVVENLPLRAAQDSVYEYLENEQGLKIGFAMKEITVHMASDEDYRLLDMGRYDMVVVVKSYTYLEDSTLFQYTESRHRPDKFKFVDFARRKL</sequence>
<dbReference type="Gene3D" id="3.40.1410.10">
    <property type="entry name" value="Chorismate lyase-like"/>
    <property type="match status" value="1"/>
</dbReference>
<feature type="domain" description="HTH gntR-type" evidence="5">
    <location>
        <begin position="2"/>
        <end position="70"/>
    </location>
</feature>
<keyword evidence="3" id="KW-0804">Transcription</keyword>
<evidence type="ECO:0000256" key="4">
    <source>
        <dbReference type="NCBIfam" id="TIGR02404"/>
    </source>
</evidence>
<dbReference type="OrthoDB" id="9816541at2"/>
<keyword evidence="2" id="KW-0238">DNA-binding</keyword>
<dbReference type="SUPFAM" id="SSF64288">
    <property type="entry name" value="Chorismate lyase-like"/>
    <property type="match status" value="1"/>
</dbReference>